<dbReference type="EMBL" id="JACDUT010000002">
    <property type="protein sequence ID" value="MBA2873965.1"/>
    <property type="molecule type" value="Genomic_DNA"/>
</dbReference>
<comment type="caution">
    <text evidence="3">The sequence shown here is derived from an EMBL/GenBank/DDBJ whole genome shotgun (WGS) entry which is preliminary data.</text>
</comment>
<keyword evidence="2" id="KW-0472">Membrane</keyword>
<keyword evidence="4" id="KW-1185">Reference proteome</keyword>
<proteinExistence type="predicted"/>
<sequence length="181" mass="20339">MIAFLLVVSFILHAISFLVIILLYLQWSKVKEVEKRQTQLIKDIEHTVSAYLVEWKEENDRFLNALSEAVNQPADEVITSSSKSPSSEPEQSLPPHSNTATPSSKTNTHSSSQTVAPVEQEWPTHLPNIEAITDKVEIGSSSSIAERAIQLHKNGKTIEEIAKILKKGKTEIELLLKFRQR</sequence>
<dbReference type="RefSeq" id="WP_181554903.1">
    <property type="nucleotide sequence ID" value="NZ_CP064060.1"/>
</dbReference>
<feature type="region of interest" description="Disordered" evidence="1">
    <location>
        <begin position="75"/>
        <end position="124"/>
    </location>
</feature>
<feature type="compositionally biased region" description="Polar residues" evidence="1">
    <location>
        <begin position="98"/>
        <end position="115"/>
    </location>
</feature>
<organism evidence="3 4">
    <name type="scientific">Thermaerobacillus caldiproteolyticus</name>
    <dbReference type="NCBI Taxonomy" id="247480"/>
    <lineage>
        <taxon>Bacteria</taxon>
        <taxon>Bacillati</taxon>
        <taxon>Bacillota</taxon>
        <taxon>Bacilli</taxon>
        <taxon>Bacillales</taxon>
        <taxon>Anoxybacillaceae</taxon>
        <taxon>Thermaerobacillus</taxon>
    </lineage>
</organism>
<name>A0A7V9Z4N8_9BACL</name>
<dbReference type="AlphaFoldDB" id="A0A7V9Z4N8"/>
<protein>
    <submittedName>
        <fullName evidence="3">Cytoskeletal protein RodZ</fullName>
    </submittedName>
</protein>
<feature type="compositionally biased region" description="Low complexity" evidence="1">
    <location>
        <begin position="80"/>
        <end position="97"/>
    </location>
</feature>
<evidence type="ECO:0000313" key="3">
    <source>
        <dbReference type="EMBL" id="MBA2873965.1"/>
    </source>
</evidence>
<keyword evidence="2" id="KW-1133">Transmembrane helix</keyword>
<feature type="transmembrane region" description="Helical" evidence="2">
    <location>
        <begin position="6"/>
        <end position="27"/>
    </location>
</feature>
<accession>A0A7V9Z4N8</accession>
<keyword evidence="2" id="KW-0812">Transmembrane</keyword>
<evidence type="ECO:0000313" key="4">
    <source>
        <dbReference type="Proteomes" id="UP000523087"/>
    </source>
</evidence>
<gene>
    <name evidence="3" type="ORF">HNR31_000735</name>
</gene>
<dbReference type="Proteomes" id="UP000523087">
    <property type="component" value="Unassembled WGS sequence"/>
</dbReference>
<evidence type="ECO:0000256" key="2">
    <source>
        <dbReference type="SAM" id="Phobius"/>
    </source>
</evidence>
<evidence type="ECO:0000256" key="1">
    <source>
        <dbReference type="SAM" id="MobiDB-lite"/>
    </source>
</evidence>
<reference evidence="3 4" key="1">
    <citation type="submission" date="2020-07" db="EMBL/GenBank/DDBJ databases">
        <title>Genomic Encyclopedia of Type Strains, Phase IV (KMG-IV): sequencing the most valuable type-strain genomes for metagenomic binning, comparative biology and taxonomic classification.</title>
        <authorList>
            <person name="Goeker M."/>
        </authorList>
    </citation>
    <scope>NUCLEOTIDE SEQUENCE [LARGE SCALE GENOMIC DNA]</scope>
    <source>
        <strain evidence="3 4">DSM 15730</strain>
    </source>
</reference>